<feature type="region of interest" description="Disordered" evidence="1">
    <location>
        <begin position="128"/>
        <end position="175"/>
    </location>
</feature>
<keyword evidence="2" id="KW-1185">Reference proteome</keyword>
<dbReference type="Proteomes" id="UP000504606">
    <property type="component" value="Unplaced"/>
</dbReference>
<reference evidence="3" key="1">
    <citation type="submission" date="2025-08" db="UniProtKB">
        <authorList>
            <consortium name="RefSeq"/>
        </authorList>
    </citation>
    <scope>IDENTIFICATION</scope>
    <source>
        <tissue evidence="3">Whole organism</tissue>
    </source>
</reference>
<dbReference type="OrthoDB" id="6620223at2759"/>
<sequence>MDSNFHGSGFGPGPQSGPITIAHVVPRVPSTLSVSGVDIGVLSNSSAHALSTLTLTPGRTRDIDQDMEALRISRQDNPFLQQVLASRESLADSLEESESDDINLMNQDFPSELDPDPFTLPEIHEHMIRSPPPTSWPRSPNFKAFRFPGSDDETSQDHISSRRSPSRIASPRQPRGALVLEEMARELLRSPASQDRMGSGSSGFSLLSPAPMRSLSDVRRLHTKSGDDNERLVTPEAEGNICVN</sequence>
<name>A0A6J1SP62_FRAOC</name>
<feature type="compositionally biased region" description="Low complexity" evidence="1">
    <location>
        <begin position="162"/>
        <end position="175"/>
    </location>
</feature>
<evidence type="ECO:0000256" key="1">
    <source>
        <dbReference type="SAM" id="MobiDB-lite"/>
    </source>
</evidence>
<proteinExistence type="predicted"/>
<accession>A0A6J1SP62</accession>
<protein>
    <submittedName>
        <fullName evidence="3">Uncharacterized protein LOC113207827 isoform X1</fullName>
    </submittedName>
</protein>
<feature type="compositionally biased region" description="Low complexity" evidence="1">
    <location>
        <begin position="198"/>
        <end position="208"/>
    </location>
</feature>
<dbReference type="RefSeq" id="XP_026280331.1">
    <property type="nucleotide sequence ID" value="XM_026424546.2"/>
</dbReference>
<evidence type="ECO:0000313" key="2">
    <source>
        <dbReference type="Proteomes" id="UP000504606"/>
    </source>
</evidence>
<gene>
    <name evidence="3" type="primary">LOC113207827</name>
</gene>
<evidence type="ECO:0000313" key="3">
    <source>
        <dbReference type="RefSeq" id="XP_026280331.1"/>
    </source>
</evidence>
<dbReference type="KEGG" id="foc:113207827"/>
<organism evidence="2 3">
    <name type="scientific">Frankliniella occidentalis</name>
    <name type="common">Western flower thrips</name>
    <name type="synonym">Euthrips occidentalis</name>
    <dbReference type="NCBI Taxonomy" id="133901"/>
    <lineage>
        <taxon>Eukaryota</taxon>
        <taxon>Metazoa</taxon>
        <taxon>Ecdysozoa</taxon>
        <taxon>Arthropoda</taxon>
        <taxon>Hexapoda</taxon>
        <taxon>Insecta</taxon>
        <taxon>Pterygota</taxon>
        <taxon>Neoptera</taxon>
        <taxon>Paraneoptera</taxon>
        <taxon>Thysanoptera</taxon>
        <taxon>Terebrantia</taxon>
        <taxon>Thripoidea</taxon>
        <taxon>Thripidae</taxon>
        <taxon>Frankliniella</taxon>
    </lineage>
</organism>
<dbReference type="AlphaFoldDB" id="A0A6J1SP62"/>
<feature type="region of interest" description="Disordered" evidence="1">
    <location>
        <begin position="190"/>
        <end position="210"/>
    </location>
</feature>
<dbReference type="GeneID" id="113207827"/>